<evidence type="ECO:0000256" key="1">
    <source>
        <dbReference type="ARBA" id="ARBA00004651"/>
    </source>
</evidence>
<evidence type="ECO:0000256" key="8">
    <source>
        <dbReference type="SAM" id="Phobius"/>
    </source>
</evidence>
<keyword evidence="5 8" id="KW-0812">Transmembrane</keyword>
<evidence type="ECO:0000256" key="6">
    <source>
        <dbReference type="ARBA" id="ARBA00022989"/>
    </source>
</evidence>
<evidence type="ECO:0000256" key="4">
    <source>
        <dbReference type="ARBA" id="ARBA00022475"/>
    </source>
</evidence>
<dbReference type="Gene3D" id="3.30.70.1440">
    <property type="entry name" value="Multidrug efflux transporter AcrB pore domain"/>
    <property type="match status" value="1"/>
</dbReference>
<feature type="transmembrane region" description="Helical" evidence="8">
    <location>
        <begin position="507"/>
        <end position="529"/>
    </location>
</feature>
<feature type="transmembrane region" description="Helical" evidence="8">
    <location>
        <begin position="904"/>
        <end position="923"/>
    </location>
</feature>
<name>A0ABY0DGX8_9BRAD</name>
<dbReference type="Gene3D" id="3.30.2090.10">
    <property type="entry name" value="Multidrug efflux transporter AcrB TolC docking domain, DN and DC subdomains"/>
    <property type="match status" value="2"/>
</dbReference>
<evidence type="ECO:0000256" key="2">
    <source>
        <dbReference type="ARBA" id="ARBA00010942"/>
    </source>
</evidence>
<dbReference type="SUPFAM" id="SSF82866">
    <property type="entry name" value="Multidrug efflux transporter AcrB transmembrane domain"/>
    <property type="match status" value="2"/>
</dbReference>
<reference evidence="9 10" key="1">
    <citation type="submission" date="2018-10" db="EMBL/GenBank/DDBJ databases">
        <title>Bradyrhizobium sp. nov., isolated from effective nodules of peanut in China.</title>
        <authorList>
            <person name="Li Y."/>
        </authorList>
    </citation>
    <scope>NUCLEOTIDE SEQUENCE [LARGE SCALE GENOMIC DNA]</scope>
    <source>
        <strain evidence="9 10">CCBAU 51781</strain>
    </source>
</reference>
<feature type="transmembrane region" description="Helical" evidence="8">
    <location>
        <begin position="998"/>
        <end position="1021"/>
    </location>
</feature>
<feature type="transmembrane region" description="Helical" evidence="8">
    <location>
        <begin position="563"/>
        <end position="582"/>
    </location>
</feature>
<comment type="subcellular location">
    <subcellularLocation>
        <location evidence="1">Cell membrane</location>
        <topology evidence="1">Multi-pass membrane protein</topology>
    </subcellularLocation>
</comment>
<keyword evidence="3" id="KW-0813">Transport</keyword>
<dbReference type="PANTHER" id="PTHR32063:SF24">
    <property type="entry name" value="CATION EFFLUX SYSTEM (ACRB_ACRD_ACRF FAMILY)"/>
    <property type="match status" value="1"/>
</dbReference>
<comment type="caution">
    <text evidence="9">The sequence shown here is derived from an EMBL/GenBank/DDBJ whole genome shotgun (WGS) entry which is preliminary data.</text>
</comment>
<feature type="transmembrane region" description="Helical" evidence="8">
    <location>
        <begin position="955"/>
        <end position="977"/>
    </location>
</feature>
<evidence type="ECO:0000313" key="10">
    <source>
        <dbReference type="Proteomes" id="UP000289946"/>
    </source>
</evidence>
<gene>
    <name evidence="9" type="ORF">EAS62_25705</name>
</gene>
<dbReference type="InterPro" id="IPR027463">
    <property type="entry name" value="AcrB_DN_DC_subdom"/>
</dbReference>
<keyword evidence="6 8" id="KW-1133">Transmembrane helix</keyword>
<evidence type="ECO:0000313" key="9">
    <source>
        <dbReference type="EMBL" id="RXG91115.1"/>
    </source>
</evidence>
<evidence type="ECO:0000256" key="7">
    <source>
        <dbReference type="ARBA" id="ARBA00023136"/>
    </source>
</evidence>
<dbReference type="PRINTS" id="PR00702">
    <property type="entry name" value="ACRIFLAVINRP"/>
</dbReference>
<keyword evidence="10" id="KW-1185">Reference proteome</keyword>
<evidence type="ECO:0000256" key="3">
    <source>
        <dbReference type="ARBA" id="ARBA00022448"/>
    </source>
</evidence>
<sequence>MIAWIVDFSVRRRWLVVLVTLVVAGAGFWSMTKLPIDAVPDVTNVQVQVNATAPALTPTEIEKQVTVALETALAGTPGLESTRSFSRNGFAQITAVFADRTDIYFARQQVSERLNEAKGNLPPTVDVRMGPISTGLGEIYWWAVEYAKPGEMGPIEDGKPGWQSDGSYFTPEGERLTDDFQRTVYLRTVQDWIIRPQMKTVPGVAGADAIGGFVKQFQAHPDPLRLNAYGLSFGQVIAAIEANNVSRGANFIEQNGEGVVVRASGRVENLEDIRQIVVTTRGGIPVRIQDVADVEIGRELRTGSASVDGQEVVLGTALMLIGGNSRTVAAAADAKIKQISRTLPPGIKARTVLNRTQLVDATIRTVATNLAEGALLVIAVLFLMLGNFRAALITAGVIPVTMLLTVTGMLGTKLSANLMSLGALDFGLIVDGAVIITENSLRHLAERQRELGRTLRPAERLNTVTVSAIEMIRPTVYGQLIIILVYVPLLTFTGVEGKTFEPMALTVMIALVAAFVLSLTFVPAAIAIAMTKPVREQENAIVHWLKRLYAPVLAKAVVSPRPIMATAVVLFVGAVILFGRLGQEFTPTLDEKNIVMEVKRVPSTALSQAQAMQLMIERTISKFPQVSFVFSRTGTPDLAADPMPPSASDTYIIVKPQSEWPDPSLSKDDLIRQIEAEATKLPGNKVGFSQPIEMRFNELIAGVREDLAVKVFGDDFSEMQRTAQEIANVLRRIEGAESVKVEETTGLPFLEIRIDKAEIARRGLNLATIQDLIETAIGGRVAGLVFEGDRRFQIVVRLDDKLRSDITALEALPVPLPHADPNAPAPSVPLRTLASFEQTEGPNQISRENGKRRVVTTAEVRGRDIGSLVAEAQAKVAEQVKLPPGTYLAWGGQFENFSVARQRLMVVVPGCFLLIFLLLFGALGSARDALLVFSAVPLALTGGIVTLWLRGMPFSISAAVGFIALSGVAVLNGLVMLSQIRKLVEDGAELRSAIEEGALIRFRPVIMTALVASLGFVPMALATGTGAEVQRPLATVVIGGLLTATLLTLIVLPALYAYFARRPLRLKRSDQFLSRRAAE</sequence>
<dbReference type="Gene3D" id="3.30.70.1320">
    <property type="entry name" value="Multidrug efflux transporter AcrB pore domain like"/>
    <property type="match status" value="1"/>
</dbReference>
<dbReference type="Gene3D" id="1.20.1640.10">
    <property type="entry name" value="Multidrug efflux transporter AcrB transmembrane domain"/>
    <property type="match status" value="3"/>
</dbReference>
<organism evidence="9 10">
    <name type="scientific">Bradyrhizobium zhanjiangense</name>
    <dbReference type="NCBI Taxonomy" id="1325107"/>
    <lineage>
        <taxon>Bacteria</taxon>
        <taxon>Pseudomonadati</taxon>
        <taxon>Pseudomonadota</taxon>
        <taxon>Alphaproteobacteria</taxon>
        <taxon>Hyphomicrobiales</taxon>
        <taxon>Nitrobacteraceae</taxon>
        <taxon>Bradyrhizobium</taxon>
    </lineage>
</organism>
<dbReference type="EMBL" id="RDRA01000015">
    <property type="protein sequence ID" value="RXG91115.1"/>
    <property type="molecule type" value="Genomic_DNA"/>
</dbReference>
<evidence type="ECO:0000256" key="5">
    <source>
        <dbReference type="ARBA" id="ARBA00022692"/>
    </source>
</evidence>
<dbReference type="PANTHER" id="PTHR32063">
    <property type="match status" value="1"/>
</dbReference>
<dbReference type="NCBIfam" id="TIGR00914">
    <property type="entry name" value="2A0601"/>
    <property type="match status" value="1"/>
</dbReference>
<dbReference type="Proteomes" id="UP000289946">
    <property type="component" value="Unassembled WGS sequence"/>
</dbReference>
<keyword evidence="7 8" id="KW-0472">Membrane</keyword>
<protein>
    <submittedName>
        <fullName evidence="9">CusA/CzcA family heavy metal efflux RND transporter</fullName>
    </submittedName>
</protein>
<feature type="transmembrane region" description="Helical" evidence="8">
    <location>
        <begin position="930"/>
        <end position="949"/>
    </location>
</feature>
<dbReference type="InterPro" id="IPR004763">
    <property type="entry name" value="CusA-like"/>
</dbReference>
<feature type="transmembrane region" description="Helical" evidence="8">
    <location>
        <begin position="392"/>
        <end position="412"/>
    </location>
</feature>
<dbReference type="SUPFAM" id="SSF82714">
    <property type="entry name" value="Multidrug efflux transporter AcrB TolC docking domain, DN and DC subdomains"/>
    <property type="match status" value="2"/>
</dbReference>
<proteinExistence type="inferred from homology"/>
<dbReference type="RefSeq" id="WP_128941266.1">
    <property type="nucleotide sequence ID" value="NZ_RDRA01000015.1"/>
</dbReference>
<accession>A0ABY0DGX8</accession>
<feature type="transmembrane region" description="Helical" evidence="8">
    <location>
        <begin position="476"/>
        <end position="495"/>
    </location>
</feature>
<dbReference type="Pfam" id="PF00873">
    <property type="entry name" value="ACR_tran"/>
    <property type="match status" value="1"/>
</dbReference>
<comment type="similarity">
    <text evidence="2">Belongs to the resistance-nodulation-cell division (RND) (TC 2.A.6) family.</text>
</comment>
<dbReference type="SUPFAM" id="SSF82693">
    <property type="entry name" value="Multidrug efflux transporter AcrB pore domain, PN1, PN2, PC1 and PC2 subdomains"/>
    <property type="match status" value="2"/>
</dbReference>
<dbReference type="InterPro" id="IPR001036">
    <property type="entry name" value="Acrflvin-R"/>
</dbReference>
<dbReference type="Gene3D" id="3.30.70.1430">
    <property type="entry name" value="Multidrug efflux transporter AcrB pore domain"/>
    <property type="match status" value="2"/>
</dbReference>
<feature type="transmembrane region" description="Helical" evidence="8">
    <location>
        <begin position="12"/>
        <end position="31"/>
    </location>
</feature>
<feature type="transmembrane region" description="Helical" evidence="8">
    <location>
        <begin position="1033"/>
        <end position="1059"/>
    </location>
</feature>
<keyword evidence="4" id="KW-1003">Cell membrane</keyword>